<dbReference type="AlphaFoldDB" id="A0A420H8Y4"/>
<keyword evidence="2" id="KW-1185">Reference proteome</keyword>
<comment type="caution">
    <text evidence="1">The sequence shown here is derived from an EMBL/GenBank/DDBJ whole genome shotgun (WGS) entry which is preliminary data.</text>
</comment>
<dbReference type="STRING" id="212602.A0A420H8Y4"/>
<protein>
    <submittedName>
        <fullName evidence="1">Uncharacterized protein</fullName>
    </submittedName>
</protein>
<sequence length="72" mass="8409">MQIPRQMLFAWILNNLSPEYRPLVSSITQSLGNNKDAFTIETLFANLLDEARRLHFQEINNNQILYLSINNT</sequence>
<evidence type="ECO:0000313" key="2">
    <source>
        <dbReference type="Proteomes" id="UP000286134"/>
    </source>
</evidence>
<reference evidence="1 2" key="1">
    <citation type="journal article" date="2018" name="BMC Genomics">
        <title>Comparative genome analyses reveal sequence features reflecting distinct modes of host-adaptation between dicot and monocot powdery mildew.</title>
        <authorList>
            <person name="Wu Y."/>
            <person name="Ma X."/>
            <person name="Pan Z."/>
            <person name="Kale S.D."/>
            <person name="Song Y."/>
            <person name="King H."/>
            <person name="Zhang Q."/>
            <person name="Presley C."/>
            <person name="Deng X."/>
            <person name="Wei C.I."/>
            <person name="Xiao S."/>
        </authorList>
    </citation>
    <scope>NUCLEOTIDE SEQUENCE [LARGE SCALE GENOMIC DNA]</scope>
    <source>
        <strain evidence="1">UMSG2</strain>
    </source>
</reference>
<dbReference type="OrthoDB" id="3599317at2759"/>
<evidence type="ECO:0000313" key="1">
    <source>
        <dbReference type="EMBL" id="RKF53889.1"/>
    </source>
</evidence>
<organism evidence="1 2">
    <name type="scientific">Erysiphe neolycopersici</name>
    <dbReference type="NCBI Taxonomy" id="212602"/>
    <lineage>
        <taxon>Eukaryota</taxon>
        <taxon>Fungi</taxon>
        <taxon>Dikarya</taxon>
        <taxon>Ascomycota</taxon>
        <taxon>Pezizomycotina</taxon>
        <taxon>Leotiomycetes</taxon>
        <taxon>Erysiphales</taxon>
        <taxon>Erysiphaceae</taxon>
        <taxon>Erysiphe</taxon>
    </lineage>
</organism>
<proteinExistence type="predicted"/>
<dbReference type="EMBL" id="MCFK01010132">
    <property type="protein sequence ID" value="RKF53889.1"/>
    <property type="molecule type" value="Genomic_DNA"/>
</dbReference>
<feature type="non-terminal residue" evidence="1">
    <location>
        <position position="72"/>
    </location>
</feature>
<dbReference type="Proteomes" id="UP000286134">
    <property type="component" value="Unassembled WGS sequence"/>
</dbReference>
<accession>A0A420H8Y4</accession>
<name>A0A420H8Y4_9PEZI</name>
<gene>
    <name evidence="1" type="ORF">OnM2_101040</name>
</gene>